<feature type="compositionally biased region" description="Basic and acidic residues" evidence="5">
    <location>
        <begin position="165"/>
        <end position="198"/>
    </location>
</feature>
<keyword evidence="3" id="KW-0539">Nucleus</keyword>
<dbReference type="InterPro" id="IPR035979">
    <property type="entry name" value="RBD_domain_sf"/>
</dbReference>
<dbReference type="InterPro" id="IPR036361">
    <property type="entry name" value="SAP_dom_sf"/>
</dbReference>
<proteinExistence type="predicted"/>
<comment type="subcellular location">
    <subcellularLocation>
        <location evidence="1">Nucleus</location>
    </subcellularLocation>
</comment>
<accession>A0ABD1EEM4</accession>
<feature type="region of interest" description="Disordered" evidence="5">
    <location>
        <begin position="521"/>
        <end position="711"/>
    </location>
</feature>
<protein>
    <recommendedName>
        <fullName evidence="10">SAFB-like transcription modulator</fullName>
    </recommendedName>
</protein>
<feature type="domain" description="SAP" evidence="7">
    <location>
        <begin position="9"/>
        <end position="43"/>
    </location>
</feature>
<feature type="compositionally biased region" description="Basic residues" evidence="5">
    <location>
        <begin position="379"/>
        <end position="395"/>
    </location>
</feature>
<evidence type="ECO:0000256" key="4">
    <source>
        <dbReference type="PROSITE-ProRule" id="PRU00176"/>
    </source>
</evidence>
<dbReference type="Pfam" id="PF02037">
    <property type="entry name" value="SAP"/>
    <property type="match status" value="1"/>
</dbReference>
<evidence type="ECO:0000256" key="2">
    <source>
        <dbReference type="ARBA" id="ARBA00022884"/>
    </source>
</evidence>
<dbReference type="PROSITE" id="PS50800">
    <property type="entry name" value="SAP"/>
    <property type="match status" value="1"/>
</dbReference>
<name>A0ABD1EEM4_HYPHA</name>
<dbReference type="Gene3D" id="3.30.70.330">
    <property type="match status" value="1"/>
</dbReference>
<feature type="compositionally biased region" description="Basic and acidic residues" evidence="5">
    <location>
        <begin position="137"/>
        <end position="151"/>
    </location>
</feature>
<dbReference type="InterPro" id="IPR012677">
    <property type="entry name" value="Nucleotide-bd_a/b_plait_sf"/>
</dbReference>
<feature type="compositionally biased region" description="Basic and acidic residues" evidence="5">
    <location>
        <begin position="432"/>
        <end position="478"/>
    </location>
</feature>
<dbReference type="SMART" id="SM00513">
    <property type="entry name" value="SAP"/>
    <property type="match status" value="1"/>
</dbReference>
<dbReference type="PANTHER" id="PTHR15683:SF8">
    <property type="entry name" value="SCAFFOLD ATTACHMENT FACTOR B, ISOFORM B"/>
    <property type="match status" value="1"/>
</dbReference>
<evidence type="ECO:0000259" key="6">
    <source>
        <dbReference type="PROSITE" id="PS50102"/>
    </source>
</evidence>
<dbReference type="PROSITE" id="PS50102">
    <property type="entry name" value="RRM"/>
    <property type="match status" value="1"/>
</dbReference>
<feature type="compositionally biased region" description="Basic and acidic residues" evidence="5">
    <location>
        <begin position="207"/>
        <end position="220"/>
    </location>
</feature>
<evidence type="ECO:0008006" key="10">
    <source>
        <dbReference type="Google" id="ProtNLM"/>
    </source>
</evidence>
<dbReference type="InterPro" id="IPR003034">
    <property type="entry name" value="SAP_dom"/>
</dbReference>
<feature type="region of interest" description="Disordered" evidence="5">
    <location>
        <begin position="318"/>
        <end position="478"/>
    </location>
</feature>
<dbReference type="Proteomes" id="UP001566132">
    <property type="component" value="Unassembled WGS sequence"/>
</dbReference>
<gene>
    <name evidence="8" type="ORF">ABEB36_011035</name>
</gene>
<feature type="compositionally biased region" description="Basic and acidic residues" evidence="5">
    <location>
        <begin position="73"/>
        <end position="82"/>
    </location>
</feature>
<feature type="compositionally biased region" description="Polar residues" evidence="5">
    <location>
        <begin position="677"/>
        <end position="687"/>
    </location>
</feature>
<sequence>MSESEQKKLKDLRVVDLKSELDKRGLDKNGVKQVLTQRLKEALEQDGFDPNSYVFDVKEPKKKKDSATVDEEQNFKLEESTKTDIGMSSELSSTIAPQEINDTNEDSEPTSAEKNNLVVVLHDTFNNDQKNVSDNNVKTEEVDLTEEKSGLDEDDESLNLTLDDDTLHVVETETSEKSKHSESHAQDNEKTEDQHVRNQDSTMEKQQIGEEHRKSDETHKSKTIQISANPKVVWVSNVAQTTRARDLRAALSICGKVTAAKIVVNARYPGSNCFGYVTMASIEGVENAIAKLNNTELNGHIIKIEKFDSVRAEQIRSVCEKSNEQDSSPTPSLTLEEQHPSTSKQSEKYESTEIVDNNGESENEKEKSSASKIQDRIKSNRQRGNRNSSKRRHSKDQRFSGINRSRRRDEPPRVRRSRSPRQGGILTFAQIKQERERQKLREKERMLREESRRRQEEFARQKEIERRHRQEAARLEREKEKLRIEKEKIARERAELVNLERERQRLEREKLAREKMELQRTLMRLEEDRQRKRPGPFRDERFEDRKRQSLPNRHFEAPPPPRFEHPNKSHKNDPKPFGGGGSKPHSSYPDKRNRDFGGLPRSSSQEMKFDGFENRDRRNRDATHSRGGSNKDPRANERERDRSPQNYRGSGRDKDDLNMPPRDHRFDPPNEMRFENRNNSWTGTSPNKPFVISPTKPWEKNEWRPVSNSDNERRVNINTGRVNNNTSERWMQSSSNTPANRHFPNTANLNVNPVCPPPPGISGYGDNRFDFGKSMNSSLRKY</sequence>
<evidence type="ECO:0000313" key="8">
    <source>
        <dbReference type="EMBL" id="KAL1492856.1"/>
    </source>
</evidence>
<keyword evidence="9" id="KW-1185">Reference proteome</keyword>
<feature type="compositionally biased region" description="Basic and acidic residues" evidence="5">
    <location>
        <begin position="362"/>
        <end position="378"/>
    </location>
</feature>
<feature type="domain" description="RRM" evidence="6">
    <location>
        <begin position="231"/>
        <end position="309"/>
    </location>
</feature>
<evidence type="ECO:0000259" key="7">
    <source>
        <dbReference type="PROSITE" id="PS50800"/>
    </source>
</evidence>
<dbReference type="InterPro" id="IPR000504">
    <property type="entry name" value="RRM_dom"/>
</dbReference>
<feature type="compositionally biased region" description="Polar residues" evidence="5">
    <location>
        <begin position="325"/>
        <end position="344"/>
    </location>
</feature>
<dbReference type="Pfam" id="PF00076">
    <property type="entry name" value="RRM_1"/>
    <property type="match status" value="1"/>
</dbReference>
<dbReference type="InterPro" id="IPR051738">
    <property type="entry name" value="SAF_Modulators"/>
</dbReference>
<comment type="caution">
    <text evidence="8">The sequence shown here is derived from an EMBL/GenBank/DDBJ whole genome shotgun (WGS) entry which is preliminary data.</text>
</comment>
<dbReference type="SUPFAM" id="SSF68906">
    <property type="entry name" value="SAP domain"/>
    <property type="match status" value="1"/>
</dbReference>
<dbReference type="CDD" id="cd12417">
    <property type="entry name" value="RRM_SAFB_like"/>
    <property type="match status" value="1"/>
</dbReference>
<feature type="compositionally biased region" description="Basic and acidic residues" evidence="5">
    <location>
        <begin position="650"/>
        <end position="676"/>
    </location>
</feature>
<feature type="compositionally biased region" description="Basic and acidic residues" evidence="5">
    <location>
        <begin position="521"/>
        <end position="547"/>
    </location>
</feature>
<reference evidence="8 9" key="1">
    <citation type="submission" date="2024-05" db="EMBL/GenBank/DDBJ databases">
        <title>Genetic variation in Jamaican populations of the coffee berry borer (Hypothenemus hampei).</title>
        <authorList>
            <person name="Errbii M."/>
            <person name="Myrie A."/>
        </authorList>
    </citation>
    <scope>NUCLEOTIDE SEQUENCE [LARGE SCALE GENOMIC DNA]</scope>
    <source>
        <strain evidence="8">JA-Hopewell-2020-01-JO</strain>
        <tissue evidence="8">Whole body</tissue>
    </source>
</reference>
<dbReference type="EMBL" id="JBDJPC010000008">
    <property type="protein sequence ID" value="KAL1492856.1"/>
    <property type="molecule type" value="Genomic_DNA"/>
</dbReference>
<evidence type="ECO:0000256" key="3">
    <source>
        <dbReference type="ARBA" id="ARBA00023242"/>
    </source>
</evidence>
<feature type="compositionally biased region" description="Basic and acidic residues" evidence="5">
    <location>
        <begin position="562"/>
        <end position="574"/>
    </location>
</feature>
<keyword evidence="2 4" id="KW-0694">RNA-binding</keyword>
<feature type="compositionally biased region" description="Basic and acidic residues" evidence="5">
    <location>
        <begin position="607"/>
        <end position="643"/>
    </location>
</feature>
<dbReference type="SUPFAM" id="SSF54928">
    <property type="entry name" value="RNA-binding domain, RBD"/>
    <property type="match status" value="1"/>
</dbReference>
<dbReference type="AlphaFoldDB" id="A0ABD1EEM4"/>
<feature type="region of interest" description="Disordered" evidence="5">
    <location>
        <begin position="49"/>
        <end position="223"/>
    </location>
</feature>
<dbReference type="Gene3D" id="1.10.720.30">
    <property type="entry name" value="SAP domain"/>
    <property type="match status" value="1"/>
</dbReference>
<evidence type="ECO:0000313" key="9">
    <source>
        <dbReference type="Proteomes" id="UP001566132"/>
    </source>
</evidence>
<organism evidence="8 9">
    <name type="scientific">Hypothenemus hampei</name>
    <name type="common">Coffee berry borer</name>
    <dbReference type="NCBI Taxonomy" id="57062"/>
    <lineage>
        <taxon>Eukaryota</taxon>
        <taxon>Metazoa</taxon>
        <taxon>Ecdysozoa</taxon>
        <taxon>Arthropoda</taxon>
        <taxon>Hexapoda</taxon>
        <taxon>Insecta</taxon>
        <taxon>Pterygota</taxon>
        <taxon>Neoptera</taxon>
        <taxon>Endopterygota</taxon>
        <taxon>Coleoptera</taxon>
        <taxon>Polyphaga</taxon>
        <taxon>Cucujiformia</taxon>
        <taxon>Curculionidae</taxon>
        <taxon>Scolytinae</taxon>
        <taxon>Hypothenemus</taxon>
    </lineage>
</organism>
<dbReference type="GO" id="GO:0005634">
    <property type="term" value="C:nucleus"/>
    <property type="evidence" value="ECO:0007669"/>
    <property type="project" value="UniProtKB-SubCell"/>
</dbReference>
<dbReference type="PANTHER" id="PTHR15683">
    <property type="entry name" value="SCAFFOLD ATTACHMENT FACTOR B-RELATED"/>
    <property type="match status" value="1"/>
</dbReference>
<evidence type="ECO:0000256" key="1">
    <source>
        <dbReference type="ARBA" id="ARBA00004123"/>
    </source>
</evidence>
<feature type="compositionally biased region" description="Polar residues" evidence="5">
    <location>
        <begin position="124"/>
        <end position="136"/>
    </location>
</feature>
<evidence type="ECO:0000256" key="5">
    <source>
        <dbReference type="SAM" id="MobiDB-lite"/>
    </source>
</evidence>
<dbReference type="GO" id="GO:0003723">
    <property type="term" value="F:RNA binding"/>
    <property type="evidence" value="ECO:0007669"/>
    <property type="project" value="UniProtKB-UniRule"/>
</dbReference>
<dbReference type="SMART" id="SM00360">
    <property type="entry name" value="RRM"/>
    <property type="match status" value="1"/>
</dbReference>